<proteinExistence type="predicted"/>
<gene>
    <name evidence="2" type="ORF">QO011_007456</name>
</gene>
<feature type="transmembrane region" description="Helical" evidence="1">
    <location>
        <begin position="115"/>
        <end position="135"/>
    </location>
</feature>
<evidence type="ECO:0000256" key="1">
    <source>
        <dbReference type="SAM" id="Phobius"/>
    </source>
</evidence>
<evidence type="ECO:0000313" key="2">
    <source>
        <dbReference type="EMBL" id="MDQ0474416.1"/>
    </source>
</evidence>
<keyword evidence="1" id="KW-1133">Transmembrane helix</keyword>
<dbReference type="EMBL" id="JAUSVX010000022">
    <property type="protein sequence ID" value="MDQ0474416.1"/>
    <property type="molecule type" value="Genomic_DNA"/>
</dbReference>
<feature type="transmembrane region" description="Helical" evidence="1">
    <location>
        <begin position="53"/>
        <end position="71"/>
    </location>
</feature>
<keyword evidence="1" id="KW-0472">Membrane</keyword>
<organism evidence="2 3">
    <name type="scientific">Labrys wisconsinensis</name>
    <dbReference type="NCBI Taxonomy" id="425677"/>
    <lineage>
        <taxon>Bacteria</taxon>
        <taxon>Pseudomonadati</taxon>
        <taxon>Pseudomonadota</taxon>
        <taxon>Alphaproteobacteria</taxon>
        <taxon>Hyphomicrobiales</taxon>
        <taxon>Xanthobacteraceae</taxon>
        <taxon>Labrys</taxon>
    </lineage>
</organism>
<protein>
    <submittedName>
        <fullName evidence="2">Uncharacterized membrane protein YhaH (DUF805 family)</fullName>
    </submittedName>
</protein>
<sequence length="160" mass="16421">MSRFAAALKDMLDLLVLPSGAIGRSAFASGAAALCLAAVLLDRVVAWLADPGGIVPFLFMILVAWSAGCLSRKRLHDLGWSGLAIAAFLAAYIVIVVGSPFVLAVPPPGSWEHALLMAVLFAGPMIGWFGWLVAAPGEAARGQTRAAGDPSRAAGVTAPV</sequence>
<feature type="transmembrane region" description="Helical" evidence="1">
    <location>
        <begin position="21"/>
        <end position="41"/>
    </location>
</feature>
<name>A0ABU0JJE5_9HYPH</name>
<keyword evidence="3" id="KW-1185">Reference proteome</keyword>
<dbReference type="RefSeq" id="WP_307283996.1">
    <property type="nucleotide sequence ID" value="NZ_JAUSVX010000022.1"/>
</dbReference>
<keyword evidence="1" id="KW-0812">Transmembrane</keyword>
<reference evidence="2 3" key="1">
    <citation type="submission" date="2023-07" db="EMBL/GenBank/DDBJ databases">
        <title>Genomic Encyclopedia of Type Strains, Phase IV (KMG-IV): sequencing the most valuable type-strain genomes for metagenomic binning, comparative biology and taxonomic classification.</title>
        <authorList>
            <person name="Goeker M."/>
        </authorList>
    </citation>
    <scope>NUCLEOTIDE SEQUENCE [LARGE SCALE GENOMIC DNA]</scope>
    <source>
        <strain evidence="2 3">DSM 19619</strain>
    </source>
</reference>
<evidence type="ECO:0000313" key="3">
    <source>
        <dbReference type="Proteomes" id="UP001242480"/>
    </source>
</evidence>
<accession>A0ABU0JJE5</accession>
<comment type="caution">
    <text evidence="2">The sequence shown here is derived from an EMBL/GenBank/DDBJ whole genome shotgun (WGS) entry which is preliminary data.</text>
</comment>
<dbReference type="Proteomes" id="UP001242480">
    <property type="component" value="Unassembled WGS sequence"/>
</dbReference>
<feature type="transmembrane region" description="Helical" evidence="1">
    <location>
        <begin position="83"/>
        <end position="103"/>
    </location>
</feature>